<comment type="similarity">
    <text evidence="1">Belongs to the Mediator complex subunit 18 family.</text>
</comment>
<keyword evidence="4" id="KW-1185">Reference proteome</keyword>
<accession>A0A9P4Y258</accession>
<dbReference type="AlphaFoldDB" id="A0A9P4Y258"/>
<sequence length="306" mass="34551">MYELFMTAFINDADHDALVSILSGYTWDDSRQRIYRVLHFAGANPNQPKPITKRNHIYGVPPEPDIFSLGLPNTDIPPLMPSGHIDPAWKELSEILKRQSYTMTTRHLVHKDRHFGKSEPIPDNYFSVNPGALFWSEIPDPASVAGGQSLIMQRKKIELYDQLNLPLILTENDFIYKGEHIEESHDIYHRDNPVEFHLVRCYRVPAMADGGKNAPSTTLPAFDSLEMVSPGKWMLTVVSYVLDDHTPDKMQAARDALIKVKDDLAPCGITFKEIDRRHYDTQLAASRKPTSQALGMNQSLAGGAVR</sequence>
<protein>
    <recommendedName>
        <fullName evidence="1">Mediator of RNA polymerase II transcription subunit 18</fullName>
    </recommendedName>
    <alternativeName>
        <fullName evidence="1">Mediator complex subunit 18</fullName>
    </alternativeName>
</protein>
<reference evidence="3" key="1">
    <citation type="journal article" date="2020" name="Phytopathology">
        <title>Genome sequence of the chestnut blight fungus Cryphonectria parasitica EP155: A fundamental resource for an archetypical invasive plant pathogen.</title>
        <authorList>
            <person name="Crouch J.A."/>
            <person name="Dawe A."/>
            <person name="Aerts A."/>
            <person name="Barry K."/>
            <person name="Churchill A.C.L."/>
            <person name="Grimwood J."/>
            <person name="Hillman B."/>
            <person name="Milgroom M.G."/>
            <person name="Pangilinan J."/>
            <person name="Smith M."/>
            <person name="Salamov A."/>
            <person name="Schmutz J."/>
            <person name="Yadav J."/>
            <person name="Grigoriev I.V."/>
            <person name="Nuss D."/>
        </authorList>
    </citation>
    <scope>NUCLEOTIDE SEQUENCE</scope>
    <source>
        <strain evidence="3">EP155</strain>
    </source>
</reference>
<feature type="region of interest" description="Disordered" evidence="2">
    <location>
        <begin position="287"/>
        <end position="306"/>
    </location>
</feature>
<feature type="compositionally biased region" description="Polar residues" evidence="2">
    <location>
        <begin position="288"/>
        <end position="300"/>
    </location>
</feature>
<dbReference type="GO" id="GO:0003712">
    <property type="term" value="F:transcription coregulator activity"/>
    <property type="evidence" value="ECO:0007669"/>
    <property type="project" value="InterPro"/>
</dbReference>
<dbReference type="GO" id="GO:0006357">
    <property type="term" value="P:regulation of transcription by RNA polymerase II"/>
    <property type="evidence" value="ECO:0007669"/>
    <property type="project" value="InterPro"/>
</dbReference>
<organism evidence="3 4">
    <name type="scientific">Cryphonectria parasitica (strain ATCC 38755 / EP155)</name>
    <dbReference type="NCBI Taxonomy" id="660469"/>
    <lineage>
        <taxon>Eukaryota</taxon>
        <taxon>Fungi</taxon>
        <taxon>Dikarya</taxon>
        <taxon>Ascomycota</taxon>
        <taxon>Pezizomycotina</taxon>
        <taxon>Sordariomycetes</taxon>
        <taxon>Sordariomycetidae</taxon>
        <taxon>Diaporthales</taxon>
        <taxon>Cryphonectriaceae</taxon>
        <taxon>Cryphonectria-Endothia species complex</taxon>
        <taxon>Cryphonectria</taxon>
    </lineage>
</organism>
<dbReference type="InterPro" id="IPR019095">
    <property type="entry name" value="Mediator_Med18"/>
</dbReference>
<dbReference type="Gene3D" id="2.40.320.10">
    <property type="entry name" value="Hypothetical Protein Pfu-838710-001"/>
    <property type="match status" value="1"/>
</dbReference>
<dbReference type="Pfam" id="PF09637">
    <property type="entry name" value="Med18"/>
    <property type="match status" value="1"/>
</dbReference>
<dbReference type="Proteomes" id="UP000803844">
    <property type="component" value="Unassembled WGS sequence"/>
</dbReference>
<keyword evidence="1" id="KW-0804">Transcription</keyword>
<dbReference type="EMBL" id="MU032347">
    <property type="protein sequence ID" value="KAF3765607.1"/>
    <property type="molecule type" value="Genomic_DNA"/>
</dbReference>
<evidence type="ECO:0000313" key="3">
    <source>
        <dbReference type="EMBL" id="KAF3765607.1"/>
    </source>
</evidence>
<keyword evidence="1" id="KW-0539">Nucleus</keyword>
<evidence type="ECO:0000256" key="2">
    <source>
        <dbReference type="SAM" id="MobiDB-lite"/>
    </source>
</evidence>
<comment type="caution">
    <text evidence="3">The sequence shown here is derived from an EMBL/GenBank/DDBJ whole genome shotgun (WGS) entry which is preliminary data.</text>
</comment>
<gene>
    <name evidence="1" type="primary">MED18</name>
    <name evidence="3" type="ORF">M406DRAFT_329495</name>
</gene>
<dbReference type="OrthoDB" id="5348092at2759"/>
<proteinExistence type="inferred from homology"/>
<comment type="function">
    <text evidence="1">Component of the Mediator complex, a coactivator involved in the regulated transcription of nearly all RNA polymerase II-dependent genes. Mediator functions as a bridge to convey information from gene-specific regulatory proteins to the basal RNA polymerase II transcription machinery. Mediator is recruited to promoters by direct interactions with regulatory proteins and serves as a scaffold for the assembly of a functional preinitiation complex with RNA polymerase II and the general transcription factors.</text>
</comment>
<comment type="subcellular location">
    <subcellularLocation>
        <location evidence="1">Nucleus</location>
    </subcellularLocation>
</comment>
<dbReference type="GO" id="GO:0016592">
    <property type="term" value="C:mediator complex"/>
    <property type="evidence" value="ECO:0007669"/>
    <property type="project" value="InterPro"/>
</dbReference>
<evidence type="ECO:0000313" key="4">
    <source>
        <dbReference type="Proteomes" id="UP000803844"/>
    </source>
</evidence>
<keyword evidence="1" id="KW-0010">Activator</keyword>
<keyword evidence="1" id="KW-0805">Transcription regulation</keyword>
<comment type="subunit">
    <text evidence="1">Component of the Mediator complex.</text>
</comment>
<name>A0A9P4Y258_CRYP1</name>
<evidence type="ECO:0000256" key="1">
    <source>
        <dbReference type="RuleBase" id="RU364150"/>
    </source>
</evidence>